<name>A0A1I7EGW2_9BURK</name>
<sequence length="43" mass="4666">MARGKRSHEVLDAQKAKTREAEGYAGFVLLFVVGAKGFEPSTL</sequence>
<evidence type="ECO:0000313" key="1">
    <source>
        <dbReference type="EMBL" id="SFU23174.1"/>
    </source>
</evidence>
<dbReference type="EMBL" id="FPBH01000020">
    <property type="protein sequence ID" value="SFU23174.1"/>
    <property type="molecule type" value="Genomic_DNA"/>
</dbReference>
<accession>A0A1I7EGW2</accession>
<reference evidence="1 2" key="1">
    <citation type="submission" date="2016-10" db="EMBL/GenBank/DDBJ databases">
        <authorList>
            <person name="de Groot N.N."/>
        </authorList>
    </citation>
    <scope>NUCLEOTIDE SEQUENCE [LARGE SCALE GENOMIC DNA]</scope>
    <source>
        <strain evidence="1 2">LMG 27731</strain>
    </source>
</reference>
<gene>
    <name evidence="1" type="ORF">SAMN05192563_102050</name>
</gene>
<protein>
    <submittedName>
        <fullName evidence="1">Uncharacterized protein</fullName>
    </submittedName>
</protein>
<proteinExistence type="predicted"/>
<dbReference type="Proteomes" id="UP000198844">
    <property type="component" value="Unassembled WGS sequence"/>
</dbReference>
<dbReference type="AlphaFoldDB" id="A0A1I7EGW2"/>
<evidence type="ECO:0000313" key="2">
    <source>
        <dbReference type="Proteomes" id="UP000198844"/>
    </source>
</evidence>
<organism evidence="1 2">
    <name type="scientific">Paraburkholderia aspalathi</name>
    <dbReference type="NCBI Taxonomy" id="1324617"/>
    <lineage>
        <taxon>Bacteria</taxon>
        <taxon>Pseudomonadati</taxon>
        <taxon>Pseudomonadota</taxon>
        <taxon>Betaproteobacteria</taxon>
        <taxon>Burkholderiales</taxon>
        <taxon>Burkholderiaceae</taxon>
        <taxon>Paraburkholderia</taxon>
    </lineage>
</organism>